<reference evidence="1" key="1">
    <citation type="journal article" date="2015" name="Genome Announc.">
        <title>Draft Genome Sequence of Tolypothrix boutellei Strain VB521301.</title>
        <authorList>
            <person name="Chandrababunaidu M.M."/>
            <person name="Singh D."/>
            <person name="Sen D."/>
            <person name="Bhan S."/>
            <person name="Das S."/>
            <person name="Gupta A."/>
            <person name="Adhikary S.P."/>
            <person name="Tripathy S."/>
        </authorList>
    </citation>
    <scope>NUCLEOTIDE SEQUENCE</scope>
    <source>
        <strain evidence="1">VB521301</strain>
    </source>
</reference>
<dbReference type="EMBL" id="JHEG02000001">
    <property type="protein sequence ID" value="KIE13884.1"/>
    <property type="molecule type" value="Genomic_DNA"/>
</dbReference>
<dbReference type="AlphaFoldDB" id="A0A0C1R8I4"/>
<name>A0A0C1R8I4_9CYAN</name>
<evidence type="ECO:0000313" key="1">
    <source>
        <dbReference type="EMBL" id="KIE13884.1"/>
    </source>
</evidence>
<accession>A0A0C1R8I4</accession>
<organism evidence="1">
    <name type="scientific">Tolypothrix bouteillei VB521301</name>
    <dbReference type="NCBI Taxonomy" id="1479485"/>
    <lineage>
        <taxon>Bacteria</taxon>
        <taxon>Bacillati</taxon>
        <taxon>Cyanobacteriota</taxon>
        <taxon>Cyanophyceae</taxon>
        <taxon>Nostocales</taxon>
        <taxon>Tolypothrichaceae</taxon>
        <taxon>Tolypothrix</taxon>
    </lineage>
</organism>
<proteinExistence type="predicted"/>
<dbReference type="Pfam" id="PF20538">
    <property type="entry name" value="DUF6753"/>
    <property type="match status" value="1"/>
</dbReference>
<dbReference type="InterPro" id="IPR046641">
    <property type="entry name" value="DUF6753"/>
</dbReference>
<gene>
    <name evidence="1" type="ORF">DA73_0200465</name>
</gene>
<dbReference type="OrthoDB" id="462431at2"/>
<protein>
    <submittedName>
        <fullName evidence="1">Uncharacterized protein</fullName>
    </submittedName>
</protein>
<comment type="caution">
    <text evidence="1">The sequence shown here is derived from an EMBL/GenBank/DDBJ whole genome shotgun (WGS) entry which is preliminary data.</text>
</comment>
<sequence>MTSIVKVVEKLVATYTEEKKAEVTDWILKLGIRPDDPLFNLYAELGTTQFALQQLPGKLDSLVVGWTDMVDDKLNTASKVAVQQQKSAIAEAAKELVKTAKQDVGGSLAQLAQLGISNLRLAQVAGILGFVLALGTAIGVFTHKTVAGSIIPQSIASGSIALQPKDKKLLDWAKSDEGQLARSIYVKNAPIIKICRQQKKNAGGCIIMVDVEN</sequence>